<gene>
    <name evidence="10" type="primary">apaH</name>
    <name evidence="10" type="ORF">NCTC10529_00293</name>
</gene>
<dbReference type="InterPro" id="IPR004843">
    <property type="entry name" value="Calcineurin-like_PHP"/>
</dbReference>
<comment type="similarity">
    <text evidence="2">Belongs to the Ap4A hydrolase family.</text>
</comment>
<comment type="catalytic activity">
    <reaction evidence="8">
        <text>P(1),P(4)-bis(5'-adenosyl) tetraphosphate + H2O = 2 ADP + 2 H(+)</text>
        <dbReference type="Rhea" id="RHEA:24252"/>
        <dbReference type="ChEBI" id="CHEBI:15377"/>
        <dbReference type="ChEBI" id="CHEBI:15378"/>
        <dbReference type="ChEBI" id="CHEBI:58141"/>
        <dbReference type="ChEBI" id="CHEBI:456216"/>
        <dbReference type="EC" id="3.6.1.41"/>
    </reaction>
</comment>
<evidence type="ECO:0000256" key="4">
    <source>
        <dbReference type="ARBA" id="ARBA00022801"/>
    </source>
</evidence>
<reference evidence="10 11" key="1">
    <citation type="submission" date="2018-06" db="EMBL/GenBank/DDBJ databases">
        <authorList>
            <consortium name="Pathogen Informatics"/>
            <person name="Doyle S."/>
        </authorList>
    </citation>
    <scope>NUCLEOTIDE SEQUENCE [LARGE SCALE GENOMIC DNA]</scope>
    <source>
        <strain evidence="10 11">NCTC10529</strain>
    </source>
</reference>
<evidence type="ECO:0000313" key="10">
    <source>
        <dbReference type="EMBL" id="SQH24140.1"/>
    </source>
</evidence>
<feature type="domain" description="Calcineurin-like phosphoesterase" evidence="9">
    <location>
        <begin position="5"/>
        <end position="152"/>
    </location>
</feature>
<protein>
    <recommendedName>
        <fullName evidence="3">bis(5'-nucleosyl)-tetraphosphatase (symmetrical)</fullName>
        <ecNumber evidence="3">3.6.1.41</ecNumber>
    </recommendedName>
    <alternativeName>
        <fullName evidence="6">Ap4A hydrolase</fullName>
    </alternativeName>
    <alternativeName>
        <fullName evidence="5">Diadenosine 5',5'''-P1,P4-tetraphosphate pyrophosphohydrolase</fullName>
    </alternativeName>
    <alternativeName>
        <fullName evidence="7">Diadenosine tetraphosphatase</fullName>
    </alternativeName>
</protein>
<evidence type="ECO:0000256" key="7">
    <source>
        <dbReference type="ARBA" id="ARBA00033210"/>
    </source>
</evidence>
<evidence type="ECO:0000256" key="8">
    <source>
        <dbReference type="ARBA" id="ARBA00049417"/>
    </source>
</evidence>
<dbReference type="Gene3D" id="3.60.21.10">
    <property type="match status" value="1"/>
</dbReference>
<accession>A0AAX2J2F9</accession>
<evidence type="ECO:0000256" key="2">
    <source>
        <dbReference type="ARBA" id="ARBA00005419"/>
    </source>
</evidence>
<keyword evidence="4 10" id="KW-0378">Hydrolase</keyword>
<sequence length="271" mass="30975">MAHYAIGDLQGCYTELSALLDTLQFNHGTDTLWLVGDVVNRGPQSLECLQFCWQHESSVQMVLGNHDLHLLALLYEQGKLKKGDTLDAILQHKHPKKIRDWLRQQPLMRHNDTHVLVHAGLLPEWSVAQAQDLADEVAHEISHQHAKRFFEQMYGNQPEFWSPKLHGQDRLRYITNVMTRMRTLNADGSLNHAYKATYASIAPEQHAWFDAPNRQHTSHTIVFGHWSALGLWHQNRVLGLDTGALWGGQLTAANLATGEIIQQESFQDKRF</sequence>
<dbReference type="Pfam" id="PF00149">
    <property type="entry name" value="Metallophos"/>
    <property type="match status" value="1"/>
</dbReference>
<dbReference type="KEGG" id="kki:KKKWG1_0123"/>
<dbReference type="EC" id="3.6.1.41" evidence="3"/>
<evidence type="ECO:0000256" key="1">
    <source>
        <dbReference type="ARBA" id="ARBA00003413"/>
    </source>
</evidence>
<dbReference type="EMBL" id="LS483426">
    <property type="protein sequence ID" value="SQH24140.1"/>
    <property type="molecule type" value="Genomic_DNA"/>
</dbReference>
<dbReference type="GO" id="GO:0008803">
    <property type="term" value="F:bis(5'-nucleosyl)-tetraphosphatase (symmetrical) activity"/>
    <property type="evidence" value="ECO:0007669"/>
    <property type="project" value="UniProtKB-EC"/>
</dbReference>
<dbReference type="PANTHER" id="PTHR40942:SF4">
    <property type="entry name" value="CYTOCHROME C5"/>
    <property type="match status" value="1"/>
</dbReference>
<dbReference type="SUPFAM" id="SSF56300">
    <property type="entry name" value="Metallo-dependent phosphatases"/>
    <property type="match status" value="1"/>
</dbReference>
<evidence type="ECO:0000313" key="11">
    <source>
        <dbReference type="Proteomes" id="UP000248598"/>
    </source>
</evidence>
<evidence type="ECO:0000256" key="3">
    <source>
        <dbReference type="ARBA" id="ARBA00012506"/>
    </source>
</evidence>
<dbReference type="PIRSF" id="PIRSF000903">
    <property type="entry name" value="B5n-ttraPtase_sm"/>
    <property type="match status" value="1"/>
</dbReference>
<organism evidence="10 11">
    <name type="scientific">Kingella kingae</name>
    <dbReference type="NCBI Taxonomy" id="504"/>
    <lineage>
        <taxon>Bacteria</taxon>
        <taxon>Pseudomonadati</taxon>
        <taxon>Pseudomonadota</taxon>
        <taxon>Betaproteobacteria</taxon>
        <taxon>Neisseriales</taxon>
        <taxon>Neisseriaceae</taxon>
        <taxon>Kingella</taxon>
    </lineage>
</organism>
<dbReference type="PANTHER" id="PTHR40942">
    <property type="match status" value="1"/>
</dbReference>
<dbReference type="AlphaFoldDB" id="A0AAX2J2F9"/>
<dbReference type="InterPro" id="IPR004617">
    <property type="entry name" value="ApaH"/>
</dbReference>
<evidence type="ECO:0000256" key="5">
    <source>
        <dbReference type="ARBA" id="ARBA00031248"/>
    </source>
</evidence>
<dbReference type="CDD" id="cd07422">
    <property type="entry name" value="MPP_ApaH"/>
    <property type="match status" value="1"/>
</dbReference>
<dbReference type="NCBIfam" id="NF001204">
    <property type="entry name" value="PRK00166.1"/>
    <property type="match status" value="1"/>
</dbReference>
<dbReference type="Proteomes" id="UP000248598">
    <property type="component" value="Chromosome 1"/>
</dbReference>
<proteinExistence type="inferred from homology"/>
<dbReference type="RefSeq" id="WP_003788423.1">
    <property type="nucleotide sequence ID" value="NZ_CP050136.1"/>
</dbReference>
<name>A0AAX2J2F9_KINKI</name>
<dbReference type="InterPro" id="IPR029052">
    <property type="entry name" value="Metallo-depent_PP-like"/>
</dbReference>
<evidence type="ECO:0000256" key="6">
    <source>
        <dbReference type="ARBA" id="ARBA00032248"/>
    </source>
</evidence>
<dbReference type="GeneID" id="93261611"/>
<dbReference type="NCBIfam" id="TIGR00668">
    <property type="entry name" value="apaH"/>
    <property type="match status" value="1"/>
</dbReference>
<evidence type="ECO:0000259" key="9">
    <source>
        <dbReference type="Pfam" id="PF00149"/>
    </source>
</evidence>
<comment type="function">
    <text evidence="1">Hydrolyzes diadenosine 5',5'''-P1,P4-tetraphosphate to yield ADP.</text>
</comment>